<gene>
    <name evidence="3" type="primary">LOC111018794</name>
</gene>
<dbReference type="Proteomes" id="UP000504603">
    <property type="component" value="Unplaced"/>
</dbReference>
<dbReference type="PANTHER" id="PTHR35305:SF2">
    <property type="entry name" value="FAD-BINDING PROTEIN"/>
    <property type="match status" value="1"/>
</dbReference>
<dbReference type="KEGG" id="mcha:111018794"/>
<evidence type="ECO:0000313" key="3">
    <source>
        <dbReference type="RefSeq" id="XP_022150735.1"/>
    </source>
</evidence>
<keyword evidence="2" id="KW-1185">Reference proteome</keyword>
<dbReference type="OrthoDB" id="744228at2759"/>
<proteinExistence type="predicted"/>
<name>A0A6J1D9B8_MOMCH</name>
<feature type="domain" description="DUF7795" evidence="1">
    <location>
        <begin position="9"/>
        <end position="130"/>
    </location>
</feature>
<evidence type="ECO:0000313" key="2">
    <source>
        <dbReference type="Proteomes" id="UP000504603"/>
    </source>
</evidence>
<reference evidence="3" key="1">
    <citation type="submission" date="2025-08" db="UniProtKB">
        <authorList>
            <consortium name="RefSeq"/>
        </authorList>
    </citation>
    <scope>IDENTIFICATION</scope>
    <source>
        <strain evidence="3">OHB3-1</strain>
    </source>
</reference>
<organism evidence="2 3">
    <name type="scientific">Momordica charantia</name>
    <name type="common">Bitter gourd</name>
    <name type="synonym">Balsam pear</name>
    <dbReference type="NCBI Taxonomy" id="3673"/>
    <lineage>
        <taxon>Eukaryota</taxon>
        <taxon>Viridiplantae</taxon>
        <taxon>Streptophyta</taxon>
        <taxon>Embryophyta</taxon>
        <taxon>Tracheophyta</taxon>
        <taxon>Spermatophyta</taxon>
        <taxon>Magnoliopsida</taxon>
        <taxon>eudicotyledons</taxon>
        <taxon>Gunneridae</taxon>
        <taxon>Pentapetalae</taxon>
        <taxon>rosids</taxon>
        <taxon>fabids</taxon>
        <taxon>Cucurbitales</taxon>
        <taxon>Cucurbitaceae</taxon>
        <taxon>Momordiceae</taxon>
        <taxon>Momordica</taxon>
    </lineage>
</organism>
<dbReference type="InterPro" id="IPR056697">
    <property type="entry name" value="DUF7795"/>
</dbReference>
<dbReference type="PANTHER" id="PTHR35305">
    <property type="entry name" value="FAD-BINDING PROTEIN"/>
    <property type="match status" value="1"/>
</dbReference>
<protein>
    <submittedName>
        <fullName evidence="3">Uncharacterized protein LOC111018794</fullName>
    </submittedName>
</protein>
<evidence type="ECO:0000259" key="1">
    <source>
        <dbReference type="Pfam" id="PF25071"/>
    </source>
</evidence>
<dbReference type="AlphaFoldDB" id="A0A6J1D9B8"/>
<dbReference type="RefSeq" id="XP_022150735.1">
    <property type="nucleotide sequence ID" value="XM_022295043.1"/>
</dbReference>
<accession>A0A6J1D9B8</accession>
<dbReference type="GeneID" id="111018794"/>
<sequence>MEEVTFDHRSKEKIFKIFEEFMASVAKLEELGTLGSEFLSGFQQGLELLRRPAINRSSKLIEDVIETNNTENLKSYFEAGCINTHDGVQSTKKLHTCRIGLDDHLKKARSLIDELEHLLNNANIALETENSPRASTVSDEDVELDEEEATVPDEKLDANEYALFMGIIKFMVKKDYIMQEKIISGLSLKSSSGELETYCVMWSLRPYIDDEIIRRAWKLVL</sequence>
<dbReference type="Pfam" id="PF25071">
    <property type="entry name" value="DUF7795"/>
    <property type="match status" value="1"/>
</dbReference>